<protein>
    <submittedName>
        <fullName evidence="1">Uncharacterized protein</fullName>
    </submittedName>
</protein>
<sequence>MEYKLDFDDPMLGIPVNMIKKTDAFDDIEEPSEQSIQLPDLINDFYDKLNQSNYTGMSFCLHNIEAKIKLFIDEDFQVLIESNFLLKISQLLFDENYIWKEFILQIFYKLILKPNIPILDYLINEIEIYDRLFALIAPENEKLHSKLLTILYLFLEANHNLAIRYVRCLNPDILHTLLLSNIPSNYNPLYEATNLLDSIFEYIPHPEETNEEECAEFREFMLGIYDIARNLILDVYDDMFVSGCIIVSSMLIACPQYWSDVLVSDEDVNNAIIMNFQSNFCYVKQKAMGVVYCTIKVGLQNQIPPFDYLIDLLAWPANNSQEKDLSISKTNIVSFLAAKLLELMIQKEILTPSDIIREDFLNCIENNFNDQPINSKVVYVSLITLYILYTDPPDHFARIINSELKVILFDYISSSSPELILQILHAFNKMMKASECIQGNAFINSLTDDDMDELSSLLDSQNEEIAQNAEILLNEIESKISQDN</sequence>
<dbReference type="RefSeq" id="XP_001582279.1">
    <property type="nucleotide sequence ID" value="XM_001582229.1"/>
</dbReference>
<evidence type="ECO:0000313" key="1">
    <source>
        <dbReference type="EMBL" id="EAY21293.1"/>
    </source>
</evidence>
<dbReference type="SMR" id="A2DE75"/>
<keyword evidence="2" id="KW-1185">Reference proteome</keyword>
<dbReference type="KEGG" id="tva:5466841"/>
<gene>
    <name evidence="1" type="ORF">TVAG_166680</name>
</gene>
<dbReference type="InParanoid" id="A2DE75"/>
<reference evidence="1" key="1">
    <citation type="submission" date="2006-10" db="EMBL/GenBank/DDBJ databases">
        <authorList>
            <person name="Amadeo P."/>
            <person name="Zhao Q."/>
            <person name="Wortman J."/>
            <person name="Fraser-Liggett C."/>
            <person name="Carlton J."/>
        </authorList>
    </citation>
    <scope>NUCLEOTIDE SEQUENCE</scope>
    <source>
        <strain evidence="1">G3</strain>
    </source>
</reference>
<dbReference type="VEuPathDB" id="TrichDB:TVAGG3_0174810"/>
<dbReference type="SUPFAM" id="SSF48371">
    <property type="entry name" value="ARM repeat"/>
    <property type="match status" value="1"/>
</dbReference>
<name>A2DE75_TRIV3</name>
<dbReference type="AlphaFoldDB" id="A2DE75"/>
<proteinExistence type="predicted"/>
<dbReference type="VEuPathDB" id="TrichDB:TVAG_166680"/>
<reference evidence="1" key="2">
    <citation type="journal article" date="2007" name="Science">
        <title>Draft genome sequence of the sexually transmitted pathogen Trichomonas vaginalis.</title>
        <authorList>
            <person name="Carlton J.M."/>
            <person name="Hirt R.P."/>
            <person name="Silva J.C."/>
            <person name="Delcher A.L."/>
            <person name="Schatz M."/>
            <person name="Zhao Q."/>
            <person name="Wortman J.R."/>
            <person name="Bidwell S.L."/>
            <person name="Alsmark U.C.M."/>
            <person name="Besteiro S."/>
            <person name="Sicheritz-Ponten T."/>
            <person name="Noel C.J."/>
            <person name="Dacks J.B."/>
            <person name="Foster P.G."/>
            <person name="Simillion C."/>
            <person name="Van de Peer Y."/>
            <person name="Miranda-Saavedra D."/>
            <person name="Barton G.J."/>
            <person name="Westrop G.D."/>
            <person name="Mueller S."/>
            <person name="Dessi D."/>
            <person name="Fiori P.L."/>
            <person name="Ren Q."/>
            <person name="Paulsen I."/>
            <person name="Zhang H."/>
            <person name="Bastida-Corcuera F.D."/>
            <person name="Simoes-Barbosa A."/>
            <person name="Brown M.T."/>
            <person name="Hayes R.D."/>
            <person name="Mukherjee M."/>
            <person name="Okumura C.Y."/>
            <person name="Schneider R."/>
            <person name="Smith A.J."/>
            <person name="Vanacova S."/>
            <person name="Villalvazo M."/>
            <person name="Haas B.J."/>
            <person name="Pertea M."/>
            <person name="Feldblyum T.V."/>
            <person name="Utterback T.R."/>
            <person name="Shu C.L."/>
            <person name="Osoegawa K."/>
            <person name="de Jong P.J."/>
            <person name="Hrdy I."/>
            <person name="Horvathova L."/>
            <person name="Zubacova Z."/>
            <person name="Dolezal P."/>
            <person name="Malik S.B."/>
            <person name="Logsdon J.M. Jr."/>
            <person name="Henze K."/>
            <person name="Gupta A."/>
            <person name="Wang C.C."/>
            <person name="Dunne R.L."/>
            <person name="Upcroft J.A."/>
            <person name="Upcroft P."/>
            <person name="White O."/>
            <person name="Salzberg S.L."/>
            <person name="Tang P."/>
            <person name="Chiu C.-H."/>
            <person name="Lee Y.-S."/>
            <person name="Embley T.M."/>
            <person name="Coombs G.H."/>
            <person name="Mottram J.C."/>
            <person name="Tachezy J."/>
            <person name="Fraser-Liggett C.M."/>
            <person name="Johnson P.J."/>
        </authorList>
    </citation>
    <scope>NUCLEOTIDE SEQUENCE [LARGE SCALE GENOMIC DNA]</scope>
    <source>
        <strain evidence="1">G3</strain>
    </source>
</reference>
<dbReference type="InterPro" id="IPR016024">
    <property type="entry name" value="ARM-type_fold"/>
</dbReference>
<evidence type="ECO:0000313" key="2">
    <source>
        <dbReference type="Proteomes" id="UP000001542"/>
    </source>
</evidence>
<organism evidence="1 2">
    <name type="scientific">Trichomonas vaginalis (strain ATCC PRA-98 / G3)</name>
    <dbReference type="NCBI Taxonomy" id="412133"/>
    <lineage>
        <taxon>Eukaryota</taxon>
        <taxon>Metamonada</taxon>
        <taxon>Parabasalia</taxon>
        <taxon>Trichomonadida</taxon>
        <taxon>Trichomonadidae</taxon>
        <taxon>Trichomonas</taxon>
    </lineage>
</organism>
<accession>A2DE75</accession>
<dbReference type="EMBL" id="DS113191">
    <property type="protein sequence ID" value="EAY21293.1"/>
    <property type="molecule type" value="Genomic_DNA"/>
</dbReference>
<dbReference type="Proteomes" id="UP000001542">
    <property type="component" value="Unassembled WGS sequence"/>
</dbReference>